<dbReference type="PANTHER" id="PTHR14957:SF1">
    <property type="entry name" value="UBIQUITIN-LIKE-CONJUGATING ENZYME ATG10"/>
    <property type="match status" value="1"/>
</dbReference>
<dbReference type="GO" id="GO:0032446">
    <property type="term" value="P:protein modification by small protein conjugation"/>
    <property type="evidence" value="ECO:0007669"/>
    <property type="project" value="TreeGrafter"/>
</dbReference>
<keyword evidence="4" id="KW-0833">Ubl conjugation pathway</keyword>
<evidence type="ECO:0000256" key="1">
    <source>
        <dbReference type="ARBA" id="ARBA00005696"/>
    </source>
</evidence>
<reference evidence="7" key="2">
    <citation type="journal article" date="2022" name="Proc. Natl. Acad. Sci. U.S.A.">
        <title>Diploid-dominant life cycles characterize the early evolution of Fungi.</title>
        <authorList>
            <person name="Amses K.R."/>
            <person name="Simmons D.R."/>
            <person name="Longcore J.E."/>
            <person name="Mondo S.J."/>
            <person name="Seto K."/>
            <person name="Jeronimo G.H."/>
            <person name="Bonds A.E."/>
            <person name="Quandt C.A."/>
            <person name="Davis W.J."/>
            <person name="Chang Y."/>
            <person name="Federici B.A."/>
            <person name="Kuo A."/>
            <person name="LaButti K."/>
            <person name="Pangilinan J."/>
            <person name="Andreopoulos W."/>
            <person name="Tritt A."/>
            <person name="Riley R."/>
            <person name="Hundley H."/>
            <person name="Johnson J."/>
            <person name="Lipzen A."/>
            <person name="Barry K."/>
            <person name="Lang B.F."/>
            <person name="Cuomo C.A."/>
            <person name="Buchler N.E."/>
            <person name="Grigoriev I.V."/>
            <person name="Spatafora J.W."/>
            <person name="Stajich J.E."/>
            <person name="James T.Y."/>
        </authorList>
    </citation>
    <scope>NUCLEOTIDE SEQUENCE</scope>
    <source>
        <strain evidence="7">AG</strain>
    </source>
</reference>
<dbReference type="Gene3D" id="3.30.1460.50">
    <property type="match status" value="1"/>
</dbReference>
<evidence type="ECO:0000256" key="6">
    <source>
        <dbReference type="ARBA" id="ARBA00029833"/>
    </source>
</evidence>
<proteinExistence type="inferred from homology"/>
<protein>
    <recommendedName>
        <fullName evidence="2">Ubiquitin-like-conjugating enzyme ATG10</fullName>
    </recommendedName>
    <alternativeName>
        <fullName evidence="6">Autophagy-related protein 10</fullName>
    </alternativeName>
</protein>
<dbReference type="GeneID" id="75912322"/>
<dbReference type="Proteomes" id="UP001206595">
    <property type="component" value="Unassembled WGS sequence"/>
</dbReference>
<evidence type="ECO:0000313" key="7">
    <source>
        <dbReference type="EMBL" id="KAI8582038.1"/>
    </source>
</evidence>
<dbReference type="GO" id="GO:0061651">
    <property type="term" value="F:Atg12 conjugating enzyme activity"/>
    <property type="evidence" value="ECO:0007669"/>
    <property type="project" value="TreeGrafter"/>
</dbReference>
<evidence type="ECO:0000256" key="3">
    <source>
        <dbReference type="ARBA" id="ARBA00022679"/>
    </source>
</evidence>
<dbReference type="GO" id="GO:0005829">
    <property type="term" value="C:cytosol"/>
    <property type="evidence" value="ECO:0007669"/>
    <property type="project" value="TreeGrafter"/>
</dbReference>
<dbReference type="InterPro" id="IPR007135">
    <property type="entry name" value="Atg3/Atg10"/>
</dbReference>
<keyword evidence="8" id="KW-1185">Reference proteome</keyword>
<dbReference type="GO" id="GO:0000045">
    <property type="term" value="P:autophagosome assembly"/>
    <property type="evidence" value="ECO:0007669"/>
    <property type="project" value="TreeGrafter"/>
</dbReference>
<accession>A0AAD5EE46</accession>
<evidence type="ECO:0000313" key="8">
    <source>
        <dbReference type="Proteomes" id="UP001206595"/>
    </source>
</evidence>
<keyword evidence="3" id="KW-0808">Transferase</keyword>
<keyword evidence="5" id="KW-0072">Autophagy</keyword>
<evidence type="ECO:0000256" key="5">
    <source>
        <dbReference type="ARBA" id="ARBA00023006"/>
    </source>
</evidence>
<comment type="caution">
    <text evidence="7">The sequence shown here is derived from an EMBL/GenBank/DDBJ whole genome shotgun (WGS) entry which is preliminary data.</text>
</comment>
<evidence type="ECO:0000256" key="4">
    <source>
        <dbReference type="ARBA" id="ARBA00022786"/>
    </source>
</evidence>
<name>A0AAD5EE46_UMBRA</name>
<dbReference type="Pfam" id="PF03987">
    <property type="entry name" value="Autophagy_act_C"/>
    <property type="match status" value="1"/>
</dbReference>
<dbReference type="EMBL" id="MU620902">
    <property type="protein sequence ID" value="KAI8582038.1"/>
    <property type="molecule type" value="Genomic_DNA"/>
</dbReference>
<organism evidence="7 8">
    <name type="scientific">Umbelopsis ramanniana AG</name>
    <dbReference type="NCBI Taxonomy" id="1314678"/>
    <lineage>
        <taxon>Eukaryota</taxon>
        <taxon>Fungi</taxon>
        <taxon>Fungi incertae sedis</taxon>
        <taxon>Mucoromycota</taxon>
        <taxon>Mucoromycotina</taxon>
        <taxon>Umbelopsidomycetes</taxon>
        <taxon>Umbelopsidales</taxon>
        <taxon>Umbelopsidaceae</taxon>
        <taxon>Umbelopsis</taxon>
    </lineage>
</organism>
<evidence type="ECO:0000256" key="2">
    <source>
        <dbReference type="ARBA" id="ARBA00021099"/>
    </source>
</evidence>
<dbReference type="PANTHER" id="PTHR14957">
    <property type="entry name" value="UBIQUITIN-LIKE-CONJUGATING ENZYME ATG10"/>
    <property type="match status" value="1"/>
</dbReference>
<gene>
    <name evidence="7" type="ORF">K450DRAFT_228737</name>
</gene>
<sequence>MPTITKLTRNEFEQSLNAFVETSHRVALADQWQLKKDRFGKQVYITKKQTIVCQTSSRQAECSTDFEICDDVPDIAELELASPDAGIICTEYHIVYSTTYCVPVLYFNAYFSDGSFLSRNDLEQHVFSKLHVEALRTNSLIQQGAISQHDHPILGQPFFYVHPCDTSALMAQLQIENALSYIISWLSFFGPPVGLYIDPIYVQKDWVKIG</sequence>
<reference evidence="7" key="1">
    <citation type="submission" date="2021-06" db="EMBL/GenBank/DDBJ databases">
        <authorList>
            <consortium name="DOE Joint Genome Institute"/>
            <person name="Mondo S.J."/>
            <person name="Amses K.R."/>
            <person name="Simmons D.R."/>
            <person name="Longcore J.E."/>
            <person name="Seto K."/>
            <person name="Alves G.H."/>
            <person name="Bonds A.E."/>
            <person name="Quandt C.A."/>
            <person name="Davis W.J."/>
            <person name="Chang Y."/>
            <person name="Letcher P.M."/>
            <person name="Powell M.J."/>
            <person name="Kuo A."/>
            <person name="Labutti K."/>
            <person name="Pangilinan J."/>
            <person name="Andreopoulos W."/>
            <person name="Tritt A."/>
            <person name="Riley R."/>
            <person name="Hundley H."/>
            <person name="Johnson J."/>
            <person name="Lipzen A."/>
            <person name="Barry K."/>
            <person name="Berbee M.L."/>
            <person name="Buchler N.E."/>
            <person name="Grigoriev I.V."/>
            <person name="Spatafora J.W."/>
            <person name="Stajich J.E."/>
            <person name="James T.Y."/>
        </authorList>
    </citation>
    <scope>NUCLEOTIDE SEQUENCE</scope>
    <source>
        <strain evidence="7">AG</strain>
    </source>
</reference>
<dbReference type="RefSeq" id="XP_051447042.1">
    <property type="nucleotide sequence ID" value="XM_051586974.1"/>
</dbReference>
<dbReference type="AlphaFoldDB" id="A0AAD5EE46"/>
<dbReference type="GO" id="GO:0000422">
    <property type="term" value="P:autophagy of mitochondrion"/>
    <property type="evidence" value="ECO:0007669"/>
    <property type="project" value="TreeGrafter"/>
</dbReference>
<comment type="similarity">
    <text evidence="1">Belongs to the ATG10 family.</text>
</comment>